<organism evidence="1 2">
    <name type="scientific">Thelephora terrestris</name>
    <dbReference type="NCBI Taxonomy" id="56493"/>
    <lineage>
        <taxon>Eukaryota</taxon>
        <taxon>Fungi</taxon>
        <taxon>Dikarya</taxon>
        <taxon>Basidiomycota</taxon>
        <taxon>Agaricomycotina</taxon>
        <taxon>Agaricomycetes</taxon>
        <taxon>Thelephorales</taxon>
        <taxon>Thelephoraceae</taxon>
        <taxon>Thelephora</taxon>
    </lineage>
</organism>
<proteinExistence type="predicted"/>
<sequence length="169" mass="19073">MNDPTPLSRPFFEPDSIYLLFILYADRPCAGVFHHNSKNRGRLAYCNGGLRGSQGPHHTALLFEYELKQRIEAEFRILALHKVASLRYQKLLPNGHLIPAGVGPGAVLADEDTWTACVLFNLAMRSKRSGFVWTNRPETGEFRSLAERYTPSALSFLRTQQMPGVGRRN</sequence>
<accession>A0A9P6HB04</accession>
<name>A0A9P6HB04_9AGAM</name>
<reference evidence="1" key="2">
    <citation type="submission" date="2020-11" db="EMBL/GenBank/DDBJ databases">
        <authorList>
            <consortium name="DOE Joint Genome Institute"/>
            <person name="Kuo A."/>
            <person name="Miyauchi S."/>
            <person name="Kiss E."/>
            <person name="Drula E."/>
            <person name="Kohler A."/>
            <person name="Sanchez-Garcia M."/>
            <person name="Andreopoulos B."/>
            <person name="Barry K.W."/>
            <person name="Bonito G."/>
            <person name="Buee M."/>
            <person name="Carver A."/>
            <person name="Chen C."/>
            <person name="Cichocki N."/>
            <person name="Clum A."/>
            <person name="Culley D."/>
            <person name="Crous P.W."/>
            <person name="Fauchery L."/>
            <person name="Girlanda M."/>
            <person name="Hayes R."/>
            <person name="Keri Z."/>
            <person name="Labutti K."/>
            <person name="Lipzen A."/>
            <person name="Lombard V."/>
            <person name="Magnuson J."/>
            <person name="Maillard F."/>
            <person name="Morin E."/>
            <person name="Murat C."/>
            <person name="Nolan M."/>
            <person name="Ohm R."/>
            <person name="Pangilinan J."/>
            <person name="Pereira M."/>
            <person name="Perotto S."/>
            <person name="Peter M."/>
            <person name="Riley R."/>
            <person name="Sitrit Y."/>
            <person name="Stielow B."/>
            <person name="Szollosi G."/>
            <person name="Zifcakova L."/>
            <person name="Stursova M."/>
            <person name="Spatafora J.W."/>
            <person name="Tedersoo L."/>
            <person name="Vaario L.-M."/>
            <person name="Yamada A."/>
            <person name="Yan M."/>
            <person name="Wang P."/>
            <person name="Xu J."/>
            <person name="Bruns T."/>
            <person name="Baldrian P."/>
            <person name="Vilgalys R."/>
            <person name="Henrissat B."/>
            <person name="Grigoriev I.V."/>
            <person name="Hibbett D."/>
            <person name="Nagy L.G."/>
            <person name="Martin F.M."/>
        </authorList>
    </citation>
    <scope>NUCLEOTIDE SEQUENCE</scope>
    <source>
        <strain evidence="1">UH-Tt-Lm1</strain>
    </source>
</reference>
<gene>
    <name evidence="1" type="ORF">BJ322DRAFT_1069703</name>
</gene>
<dbReference type="AlphaFoldDB" id="A0A9P6HB04"/>
<protein>
    <submittedName>
        <fullName evidence="1">Uncharacterized protein</fullName>
    </submittedName>
</protein>
<dbReference type="Proteomes" id="UP000736335">
    <property type="component" value="Unassembled WGS sequence"/>
</dbReference>
<reference evidence="1" key="1">
    <citation type="journal article" date="2020" name="Nat. Commun.">
        <title>Large-scale genome sequencing of mycorrhizal fungi provides insights into the early evolution of symbiotic traits.</title>
        <authorList>
            <person name="Miyauchi S."/>
            <person name="Kiss E."/>
            <person name="Kuo A."/>
            <person name="Drula E."/>
            <person name="Kohler A."/>
            <person name="Sanchez-Garcia M."/>
            <person name="Morin E."/>
            <person name="Andreopoulos B."/>
            <person name="Barry K.W."/>
            <person name="Bonito G."/>
            <person name="Buee M."/>
            <person name="Carver A."/>
            <person name="Chen C."/>
            <person name="Cichocki N."/>
            <person name="Clum A."/>
            <person name="Culley D."/>
            <person name="Crous P.W."/>
            <person name="Fauchery L."/>
            <person name="Girlanda M."/>
            <person name="Hayes R.D."/>
            <person name="Keri Z."/>
            <person name="LaButti K."/>
            <person name="Lipzen A."/>
            <person name="Lombard V."/>
            <person name="Magnuson J."/>
            <person name="Maillard F."/>
            <person name="Murat C."/>
            <person name="Nolan M."/>
            <person name="Ohm R.A."/>
            <person name="Pangilinan J."/>
            <person name="Pereira M.F."/>
            <person name="Perotto S."/>
            <person name="Peter M."/>
            <person name="Pfister S."/>
            <person name="Riley R."/>
            <person name="Sitrit Y."/>
            <person name="Stielow J.B."/>
            <person name="Szollosi G."/>
            <person name="Zifcakova L."/>
            <person name="Stursova M."/>
            <person name="Spatafora J.W."/>
            <person name="Tedersoo L."/>
            <person name="Vaario L.M."/>
            <person name="Yamada A."/>
            <person name="Yan M."/>
            <person name="Wang P."/>
            <person name="Xu J."/>
            <person name="Bruns T."/>
            <person name="Baldrian P."/>
            <person name="Vilgalys R."/>
            <person name="Dunand C."/>
            <person name="Henrissat B."/>
            <person name="Grigoriev I.V."/>
            <person name="Hibbett D."/>
            <person name="Nagy L.G."/>
            <person name="Martin F.M."/>
        </authorList>
    </citation>
    <scope>NUCLEOTIDE SEQUENCE</scope>
    <source>
        <strain evidence="1">UH-Tt-Lm1</strain>
    </source>
</reference>
<evidence type="ECO:0000313" key="2">
    <source>
        <dbReference type="Proteomes" id="UP000736335"/>
    </source>
</evidence>
<dbReference type="EMBL" id="WIUZ02000010">
    <property type="protein sequence ID" value="KAF9783222.1"/>
    <property type="molecule type" value="Genomic_DNA"/>
</dbReference>
<keyword evidence="2" id="KW-1185">Reference proteome</keyword>
<evidence type="ECO:0000313" key="1">
    <source>
        <dbReference type="EMBL" id="KAF9783222.1"/>
    </source>
</evidence>
<comment type="caution">
    <text evidence="1">The sequence shown here is derived from an EMBL/GenBank/DDBJ whole genome shotgun (WGS) entry which is preliminary data.</text>
</comment>